<gene>
    <name evidence="2" type="ORF">ENN51_05140</name>
</gene>
<dbReference type="SUPFAM" id="SSF55136">
    <property type="entry name" value="Probable bacterial effector-binding domain"/>
    <property type="match status" value="1"/>
</dbReference>
<dbReference type="AlphaFoldDB" id="A0A7V0T5Q3"/>
<accession>A0A7V0T5Q3</accession>
<dbReference type="EMBL" id="DSBX01000199">
    <property type="protein sequence ID" value="HDQ99654.1"/>
    <property type="molecule type" value="Genomic_DNA"/>
</dbReference>
<dbReference type="InterPro" id="IPR011256">
    <property type="entry name" value="Reg_factor_effector_dom_sf"/>
</dbReference>
<dbReference type="Pfam" id="PF06445">
    <property type="entry name" value="GyrI-like"/>
    <property type="match status" value="1"/>
</dbReference>
<dbReference type="InterPro" id="IPR029442">
    <property type="entry name" value="GyrI-like"/>
</dbReference>
<dbReference type="Proteomes" id="UP000885672">
    <property type="component" value="Unassembled WGS sequence"/>
</dbReference>
<feature type="domain" description="GyrI-like small molecule binding" evidence="1">
    <location>
        <begin position="3"/>
        <end position="48"/>
    </location>
</feature>
<proteinExistence type="predicted"/>
<evidence type="ECO:0000313" key="2">
    <source>
        <dbReference type="EMBL" id="HDQ99654.1"/>
    </source>
</evidence>
<name>A0A7V0T5Q3_UNCW3</name>
<organism evidence="2">
    <name type="scientific">candidate division WOR-3 bacterium</name>
    <dbReference type="NCBI Taxonomy" id="2052148"/>
    <lineage>
        <taxon>Bacteria</taxon>
        <taxon>Bacteria division WOR-3</taxon>
    </lineage>
</organism>
<protein>
    <submittedName>
        <fullName evidence="2">AraC family transcriptional regulator</fullName>
    </submittedName>
</protein>
<sequence>MTEFGAAWGEVMEWIGENQLQLDDRPCCEVHLNDHEQHPEGRFIVDICQTVKRR</sequence>
<reference evidence="2" key="1">
    <citation type="journal article" date="2020" name="mSystems">
        <title>Genome- and Community-Level Interaction Insights into Carbon Utilization and Element Cycling Functions of Hydrothermarchaeota in Hydrothermal Sediment.</title>
        <authorList>
            <person name="Zhou Z."/>
            <person name="Liu Y."/>
            <person name="Xu W."/>
            <person name="Pan J."/>
            <person name="Luo Z.H."/>
            <person name="Li M."/>
        </authorList>
    </citation>
    <scope>NUCLEOTIDE SEQUENCE [LARGE SCALE GENOMIC DNA]</scope>
    <source>
        <strain evidence="2">SpSt-1182</strain>
    </source>
</reference>
<comment type="caution">
    <text evidence="2">The sequence shown here is derived from an EMBL/GenBank/DDBJ whole genome shotgun (WGS) entry which is preliminary data.</text>
</comment>
<dbReference type="Gene3D" id="3.20.80.10">
    <property type="entry name" value="Regulatory factor, effector binding domain"/>
    <property type="match status" value="1"/>
</dbReference>
<evidence type="ECO:0000259" key="1">
    <source>
        <dbReference type="Pfam" id="PF06445"/>
    </source>
</evidence>